<gene>
    <name evidence="1" type="ORF">NP493_105g02023</name>
</gene>
<evidence type="ECO:0000313" key="1">
    <source>
        <dbReference type="EMBL" id="KAK2189494.1"/>
    </source>
</evidence>
<reference evidence="1" key="1">
    <citation type="journal article" date="2023" name="Mol. Biol. Evol.">
        <title>Third-Generation Sequencing Reveals the Adaptive Role of the Epigenome in Three Deep-Sea Polychaetes.</title>
        <authorList>
            <person name="Perez M."/>
            <person name="Aroh O."/>
            <person name="Sun Y."/>
            <person name="Lan Y."/>
            <person name="Juniper S.K."/>
            <person name="Young C.R."/>
            <person name="Angers B."/>
            <person name="Qian P.Y."/>
        </authorList>
    </citation>
    <scope>NUCLEOTIDE SEQUENCE</scope>
    <source>
        <strain evidence="1">R07B-5</strain>
    </source>
</reference>
<keyword evidence="2" id="KW-1185">Reference proteome</keyword>
<dbReference type="EMBL" id="JAODUO010000105">
    <property type="protein sequence ID" value="KAK2189494.1"/>
    <property type="molecule type" value="Genomic_DNA"/>
</dbReference>
<dbReference type="AlphaFoldDB" id="A0AAD9P7B7"/>
<dbReference type="Proteomes" id="UP001209878">
    <property type="component" value="Unassembled WGS sequence"/>
</dbReference>
<protein>
    <submittedName>
        <fullName evidence="1">Uncharacterized protein</fullName>
    </submittedName>
</protein>
<comment type="caution">
    <text evidence="1">The sequence shown here is derived from an EMBL/GenBank/DDBJ whole genome shotgun (WGS) entry which is preliminary data.</text>
</comment>
<evidence type="ECO:0000313" key="2">
    <source>
        <dbReference type="Proteomes" id="UP001209878"/>
    </source>
</evidence>
<accession>A0AAD9P7B7</accession>
<proteinExistence type="predicted"/>
<name>A0AAD9P7B7_RIDPI</name>
<organism evidence="1 2">
    <name type="scientific">Ridgeia piscesae</name>
    <name type="common">Tubeworm</name>
    <dbReference type="NCBI Taxonomy" id="27915"/>
    <lineage>
        <taxon>Eukaryota</taxon>
        <taxon>Metazoa</taxon>
        <taxon>Spiralia</taxon>
        <taxon>Lophotrochozoa</taxon>
        <taxon>Annelida</taxon>
        <taxon>Polychaeta</taxon>
        <taxon>Sedentaria</taxon>
        <taxon>Canalipalpata</taxon>
        <taxon>Sabellida</taxon>
        <taxon>Siboglinidae</taxon>
        <taxon>Ridgeia</taxon>
    </lineage>
</organism>
<sequence length="62" mass="7427">MAIYIYNYVNYVKLCKTNVLLYNVNMQKTDLNMSSGFCKHMYECTFTEWGIRVVRHSFFTPV</sequence>